<comment type="caution">
    <text evidence="8">The sequence shown here is derived from an EMBL/GenBank/DDBJ whole genome shotgun (WGS) entry which is preliminary data.</text>
</comment>
<keyword evidence="2" id="KW-0547">Nucleotide-binding</keyword>
<keyword evidence="6" id="KW-0175">Coiled coil</keyword>
<evidence type="ECO:0000256" key="2">
    <source>
        <dbReference type="ARBA" id="ARBA00022741"/>
    </source>
</evidence>
<gene>
    <name evidence="8" type="ORF">DPMN_153149</name>
</gene>
<dbReference type="AlphaFoldDB" id="A0A9D4FI38"/>
<evidence type="ECO:0000256" key="3">
    <source>
        <dbReference type="ARBA" id="ARBA00022840"/>
    </source>
</evidence>
<proteinExistence type="predicted"/>
<reference evidence="8" key="2">
    <citation type="submission" date="2020-11" db="EMBL/GenBank/DDBJ databases">
        <authorList>
            <person name="McCartney M.A."/>
            <person name="Auch B."/>
            <person name="Kono T."/>
            <person name="Mallez S."/>
            <person name="Becker A."/>
            <person name="Gohl D.M."/>
            <person name="Silverstein K.A.T."/>
            <person name="Koren S."/>
            <person name="Bechman K.B."/>
            <person name="Herman A."/>
            <person name="Abrahante J.E."/>
            <person name="Garbe J."/>
        </authorList>
    </citation>
    <scope>NUCLEOTIDE SEQUENCE</scope>
    <source>
        <strain evidence="8">Duluth1</strain>
        <tissue evidence="8">Whole animal</tissue>
    </source>
</reference>
<dbReference type="InterPro" id="IPR013155">
    <property type="entry name" value="M/V/L/I-tRNA-synth_anticd-bd"/>
</dbReference>
<evidence type="ECO:0000256" key="1">
    <source>
        <dbReference type="ARBA" id="ARBA00022598"/>
    </source>
</evidence>
<dbReference type="GO" id="GO:0004812">
    <property type="term" value="F:aminoacyl-tRNA ligase activity"/>
    <property type="evidence" value="ECO:0007669"/>
    <property type="project" value="UniProtKB-KW"/>
</dbReference>
<evidence type="ECO:0000256" key="4">
    <source>
        <dbReference type="ARBA" id="ARBA00022917"/>
    </source>
</evidence>
<dbReference type="SUPFAM" id="SSF47323">
    <property type="entry name" value="Anticodon-binding domain of a subclass of class I aminoacyl-tRNA synthetases"/>
    <property type="match status" value="1"/>
</dbReference>
<dbReference type="EMBL" id="JAIWYP010000007">
    <property type="protein sequence ID" value="KAH3799539.1"/>
    <property type="molecule type" value="Genomic_DNA"/>
</dbReference>
<dbReference type="Proteomes" id="UP000828390">
    <property type="component" value="Unassembled WGS sequence"/>
</dbReference>
<dbReference type="GO" id="GO:0006418">
    <property type="term" value="P:tRNA aminoacylation for protein translation"/>
    <property type="evidence" value="ECO:0007669"/>
    <property type="project" value="InterPro"/>
</dbReference>
<protein>
    <recommendedName>
        <fullName evidence="7">Methionyl/Valyl/Leucyl/Isoleucyl-tRNA synthetase anticodon-binding domain-containing protein</fullName>
    </recommendedName>
</protein>
<evidence type="ECO:0000259" key="7">
    <source>
        <dbReference type="Pfam" id="PF08264"/>
    </source>
</evidence>
<keyword evidence="1" id="KW-0436">Ligase</keyword>
<evidence type="ECO:0000313" key="9">
    <source>
        <dbReference type="Proteomes" id="UP000828390"/>
    </source>
</evidence>
<keyword evidence="9" id="KW-1185">Reference proteome</keyword>
<evidence type="ECO:0000313" key="8">
    <source>
        <dbReference type="EMBL" id="KAH3799539.1"/>
    </source>
</evidence>
<organism evidence="8 9">
    <name type="scientific">Dreissena polymorpha</name>
    <name type="common">Zebra mussel</name>
    <name type="synonym">Mytilus polymorpha</name>
    <dbReference type="NCBI Taxonomy" id="45954"/>
    <lineage>
        <taxon>Eukaryota</taxon>
        <taxon>Metazoa</taxon>
        <taxon>Spiralia</taxon>
        <taxon>Lophotrochozoa</taxon>
        <taxon>Mollusca</taxon>
        <taxon>Bivalvia</taxon>
        <taxon>Autobranchia</taxon>
        <taxon>Heteroconchia</taxon>
        <taxon>Euheterodonta</taxon>
        <taxon>Imparidentia</taxon>
        <taxon>Neoheterodontei</taxon>
        <taxon>Myida</taxon>
        <taxon>Dreissenoidea</taxon>
        <taxon>Dreissenidae</taxon>
        <taxon>Dreissena</taxon>
    </lineage>
</organism>
<keyword evidence="3" id="KW-0067">ATP-binding</keyword>
<sequence>MVCTNFVEDLVTTLYGIFKEDDGHTHRPRCSRCSVVCGGHIPSSLSPFMPFLTEELYQRQENCNTNASIFCLTQYPDPLKYNWYNGDLESTFDLYIKAPESDQFEDFLAVFASQWKCQSITFVNRDQALSGCIRKNIVPGLDVYIKVQDFAKVQVMIKNLEEKHHNLVEKMTQLVTKVKKKHNYVDDKVVIVLHCLKLTPIN</sequence>
<feature type="coiled-coil region" evidence="6">
    <location>
        <begin position="150"/>
        <end position="177"/>
    </location>
</feature>
<evidence type="ECO:0000256" key="5">
    <source>
        <dbReference type="ARBA" id="ARBA00023146"/>
    </source>
</evidence>
<feature type="domain" description="Methionyl/Valyl/Leucyl/Isoleucyl-tRNA synthetase anticodon-binding" evidence="7">
    <location>
        <begin position="45"/>
        <end position="94"/>
    </location>
</feature>
<keyword evidence="5" id="KW-0030">Aminoacyl-tRNA synthetase</keyword>
<evidence type="ECO:0000256" key="6">
    <source>
        <dbReference type="SAM" id="Coils"/>
    </source>
</evidence>
<dbReference type="Pfam" id="PF08264">
    <property type="entry name" value="Anticodon_1"/>
    <property type="match status" value="1"/>
</dbReference>
<dbReference type="Gene3D" id="1.10.730.10">
    <property type="entry name" value="Isoleucyl-tRNA Synthetase, Domain 1"/>
    <property type="match status" value="1"/>
</dbReference>
<keyword evidence="4" id="KW-0648">Protein biosynthesis</keyword>
<accession>A0A9D4FI38</accession>
<reference evidence="8" key="1">
    <citation type="journal article" date="2019" name="bioRxiv">
        <title>The Genome of the Zebra Mussel, Dreissena polymorpha: A Resource for Invasive Species Research.</title>
        <authorList>
            <person name="McCartney M.A."/>
            <person name="Auch B."/>
            <person name="Kono T."/>
            <person name="Mallez S."/>
            <person name="Zhang Y."/>
            <person name="Obille A."/>
            <person name="Becker A."/>
            <person name="Abrahante J.E."/>
            <person name="Garbe J."/>
            <person name="Badalamenti J.P."/>
            <person name="Herman A."/>
            <person name="Mangelson H."/>
            <person name="Liachko I."/>
            <person name="Sullivan S."/>
            <person name="Sone E.D."/>
            <person name="Koren S."/>
            <person name="Silverstein K.A.T."/>
            <person name="Beckman K.B."/>
            <person name="Gohl D.M."/>
        </authorList>
    </citation>
    <scope>NUCLEOTIDE SEQUENCE</scope>
    <source>
        <strain evidence="8">Duluth1</strain>
        <tissue evidence="8">Whole animal</tissue>
    </source>
</reference>
<dbReference type="GO" id="GO:0005524">
    <property type="term" value="F:ATP binding"/>
    <property type="evidence" value="ECO:0007669"/>
    <property type="project" value="UniProtKB-KW"/>
</dbReference>
<dbReference type="InterPro" id="IPR009080">
    <property type="entry name" value="tRNAsynth_Ia_anticodon-bd"/>
</dbReference>
<name>A0A9D4FI38_DREPO</name>